<gene>
    <name evidence="2" type="ORF">BLX24_26200</name>
</gene>
<protein>
    <submittedName>
        <fullName evidence="2">Uncharacterized protein</fullName>
    </submittedName>
</protein>
<comment type="caution">
    <text evidence="2">The sequence shown here is derived from an EMBL/GenBank/DDBJ whole genome shotgun (WGS) entry which is preliminary data.</text>
</comment>
<proteinExistence type="predicted"/>
<keyword evidence="1" id="KW-0472">Membrane</keyword>
<dbReference type="Proteomes" id="UP000181790">
    <property type="component" value="Unassembled WGS sequence"/>
</dbReference>
<dbReference type="RefSeq" id="WP_071506193.1">
    <property type="nucleotide sequence ID" value="NZ_MORL01000027.1"/>
</dbReference>
<dbReference type="AlphaFoldDB" id="A0A1S2VCM2"/>
<keyword evidence="1" id="KW-0812">Transmembrane</keyword>
<keyword evidence="1" id="KW-1133">Transmembrane helix</keyword>
<name>A0A1S2VCM2_9BACT</name>
<evidence type="ECO:0000313" key="3">
    <source>
        <dbReference type="Proteomes" id="UP000181790"/>
    </source>
</evidence>
<dbReference type="EMBL" id="MORL01000027">
    <property type="protein sequence ID" value="OIN56170.1"/>
    <property type="molecule type" value="Genomic_DNA"/>
</dbReference>
<evidence type="ECO:0000313" key="2">
    <source>
        <dbReference type="EMBL" id="OIN56170.1"/>
    </source>
</evidence>
<organism evidence="2 3">
    <name type="scientific">Arsenicibacter rosenii</name>
    <dbReference type="NCBI Taxonomy" id="1750698"/>
    <lineage>
        <taxon>Bacteria</taxon>
        <taxon>Pseudomonadati</taxon>
        <taxon>Bacteroidota</taxon>
        <taxon>Cytophagia</taxon>
        <taxon>Cytophagales</taxon>
        <taxon>Spirosomataceae</taxon>
        <taxon>Arsenicibacter</taxon>
    </lineage>
</organism>
<keyword evidence="3" id="KW-1185">Reference proteome</keyword>
<sequence>MNNFLYLLLMIGSGITGSILGFLAATALLIAVIILIIPYMAISLLAKYTPFGDIQVKLSPTWDH</sequence>
<accession>A0A1S2VCM2</accession>
<evidence type="ECO:0000256" key="1">
    <source>
        <dbReference type="SAM" id="Phobius"/>
    </source>
</evidence>
<feature type="transmembrane region" description="Helical" evidence="1">
    <location>
        <begin position="6"/>
        <end position="37"/>
    </location>
</feature>
<reference evidence="2 3" key="1">
    <citation type="submission" date="2016-10" db="EMBL/GenBank/DDBJ databases">
        <title>Arsenicibacter rosenii gen. nov., sp. nov., an efficient arsenic-methylating bacterium isolated from an arsenic-contaminated paddy soil.</title>
        <authorList>
            <person name="Huang K."/>
        </authorList>
    </citation>
    <scope>NUCLEOTIDE SEQUENCE [LARGE SCALE GENOMIC DNA]</scope>
    <source>
        <strain evidence="2 3">SM-1</strain>
    </source>
</reference>